<sequence>MLTISVDAFWLLLRVPKEHQFRSRVGQKELHIRSDQRPEMMRDLPNLRKLDELMKKNRLDIWGFEWMDDRPGGFDLGEIGKMVGLVGWGRWALGREWGKVKGFEFGEYKFKI</sequence>
<comment type="caution">
    <text evidence="1">The sequence shown here is derived from an EMBL/GenBank/DDBJ whole genome shotgun (WGS) entry which is preliminary data.</text>
</comment>
<reference evidence="1 2" key="1">
    <citation type="submission" date="2023-03" db="EMBL/GenBank/DDBJ databases">
        <title>WGS of Gossypium arboreum.</title>
        <authorList>
            <person name="Yu D."/>
        </authorList>
    </citation>
    <scope>NUCLEOTIDE SEQUENCE [LARGE SCALE GENOMIC DNA]</scope>
    <source>
        <tissue evidence="1">Leaf</tissue>
    </source>
</reference>
<organism evidence="1 2">
    <name type="scientific">Gossypium arboreum</name>
    <name type="common">Tree cotton</name>
    <name type="synonym">Gossypium nanking</name>
    <dbReference type="NCBI Taxonomy" id="29729"/>
    <lineage>
        <taxon>Eukaryota</taxon>
        <taxon>Viridiplantae</taxon>
        <taxon>Streptophyta</taxon>
        <taxon>Embryophyta</taxon>
        <taxon>Tracheophyta</taxon>
        <taxon>Spermatophyta</taxon>
        <taxon>Magnoliopsida</taxon>
        <taxon>eudicotyledons</taxon>
        <taxon>Gunneridae</taxon>
        <taxon>Pentapetalae</taxon>
        <taxon>rosids</taxon>
        <taxon>malvids</taxon>
        <taxon>Malvales</taxon>
        <taxon>Malvaceae</taxon>
        <taxon>Malvoideae</taxon>
        <taxon>Gossypium</taxon>
    </lineage>
</organism>
<evidence type="ECO:0000313" key="1">
    <source>
        <dbReference type="EMBL" id="KAK5826065.1"/>
    </source>
</evidence>
<dbReference type="Proteomes" id="UP001358586">
    <property type="component" value="Chromosome 6"/>
</dbReference>
<dbReference type="EMBL" id="JARKNE010000006">
    <property type="protein sequence ID" value="KAK5826065.1"/>
    <property type="molecule type" value="Genomic_DNA"/>
</dbReference>
<evidence type="ECO:0000313" key="2">
    <source>
        <dbReference type="Proteomes" id="UP001358586"/>
    </source>
</evidence>
<protein>
    <submittedName>
        <fullName evidence="1">Uncharacterized protein</fullName>
    </submittedName>
</protein>
<name>A0ABR0PPF6_GOSAR</name>
<accession>A0ABR0PPF6</accession>
<gene>
    <name evidence="1" type="ORF">PVK06_020973</name>
</gene>
<keyword evidence="2" id="KW-1185">Reference proteome</keyword>
<proteinExistence type="predicted"/>